<evidence type="ECO:0000256" key="3">
    <source>
        <dbReference type="SAM" id="SignalP"/>
    </source>
</evidence>
<keyword evidence="2" id="KW-0964">Secreted</keyword>
<dbReference type="EMBL" id="BMAO01007912">
    <property type="protein sequence ID" value="GFR19385.1"/>
    <property type="molecule type" value="Genomic_DNA"/>
</dbReference>
<feature type="chain" id="PRO_5036497404" description="Single domain-containing protein" evidence="3">
    <location>
        <begin position="21"/>
        <end position="107"/>
    </location>
</feature>
<dbReference type="Proteomes" id="UP000887116">
    <property type="component" value="Unassembled WGS sequence"/>
</dbReference>
<protein>
    <recommendedName>
        <fullName evidence="4">Single domain-containing protein</fullName>
    </recommendedName>
</protein>
<evidence type="ECO:0000313" key="5">
    <source>
        <dbReference type="EMBL" id="GFR19385.1"/>
    </source>
</evidence>
<name>A0A8X6HCD6_TRICU</name>
<dbReference type="OrthoDB" id="10320142at2759"/>
<accession>A0A8X6HCD6</accession>
<evidence type="ECO:0000256" key="1">
    <source>
        <dbReference type="ARBA" id="ARBA00004613"/>
    </source>
</evidence>
<proteinExistence type="predicted"/>
<feature type="signal peptide" evidence="3">
    <location>
        <begin position="1"/>
        <end position="20"/>
    </location>
</feature>
<evidence type="ECO:0000256" key="2">
    <source>
        <dbReference type="ARBA" id="ARBA00022525"/>
    </source>
</evidence>
<evidence type="ECO:0000313" key="6">
    <source>
        <dbReference type="Proteomes" id="UP000887116"/>
    </source>
</evidence>
<dbReference type="SMART" id="SM01318">
    <property type="entry name" value="SVWC"/>
    <property type="match status" value="1"/>
</dbReference>
<gene>
    <name evidence="5" type="ORF">TNCT_527541</name>
</gene>
<organism evidence="5 6">
    <name type="scientific">Trichonephila clavata</name>
    <name type="common">Joro spider</name>
    <name type="synonym">Nephila clavata</name>
    <dbReference type="NCBI Taxonomy" id="2740835"/>
    <lineage>
        <taxon>Eukaryota</taxon>
        <taxon>Metazoa</taxon>
        <taxon>Ecdysozoa</taxon>
        <taxon>Arthropoda</taxon>
        <taxon>Chelicerata</taxon>
        <taxon>Arachnida</taxon>
        <taxon>Araneae</taxon>
        <taxon>Araneomorphae</taxon>
        <taxon>Entelegynae</taxon>
        <taxon>Araneoidea</taxon>
        <taxon>Nephilidae</taxon>
        <taxon>Trichonephila</taxon>
    </lineage>
</organism>
<keyword evidence="6" id="KW-1185">Reference proteome</keyword>
<reference evidence="5" key="1">
    <citation type="submission" date="2020-07" db="EMBL/GenBank/DDBJ databases">
        <title>Multicomponent nature underlies the extraordinary mechanical properties of spider dragline silk.</title>
        <authorList>
            <person name="Kono N."/>
            <person name="Nakamura H."/>
            <person name="Mori M."/>
            <person name="Yoshida Y."/>
            <person name="Ohtoshi R."/>
            <person name="Malay A.D."/>
            <person name="Moran D.A.P."/>
            <person name="Tomita M."/>
            <person name="Numata K."/>
            <person name="Arakawa K."/>
        </authorList>
    </citation>
    <scope>NUCLEOTIDE SEQUENCE</scope>
</reference>
<dbReference type="Pfam" id="PF15430">
    <property type="entry name" value="SVWC"/>
    <property type="match status" value="1"/>
</dbReference>
<dbReference type="AlphaFoldDB" id="A0A8X6HCD6"/>
<feature type="domain" description="Single" evidence="4">
    <location>
        <begin position="34"/>
        <end position="95"/>
    </location>
</feature>
<keyword evidence="3" id="KW-0732">Signal</keyword>
<dbReference type="GO" id="GO:0005576">
    <property type="term" value="C:extracellular region"/>
    <property type="evidence" value="ECO:0007669"/>
    <property type="project" value="UniProtKB-SubCell"/>
</dbReference>
<evidence type="ECO:0000259" key="4">
    <source>
        <dbReference type="SMART" id="SM01318"/>
    </source>
</evidence>
<sequence length="107" mass="12037">MSKYLVIAVCIVFAIIRCQAYQYFIPVLGNKNDCDSRPVDSVWYDDSKCEKLKCVLSGTEIFIVAHGCSKVDHPENCQLVPGKGSYPKCCNQIECSDDNEEEMMSLD</sequence>
<dbReference type="InterPro" id="IPR029277">
    <property type="entry name" value="SVWC_dom"/>
</dbReference>
<comment type="caution">
    <text evidence="5">The sequence shown here is derived from an EMBL/GenBank/DDBJ whole genome shotgun (WGS) entry which is preliminary data.</text>
</comment>
<comment type="subcellular location">
    <subcellularLocation>
        <location evidence="1">Secreted</location>
    </subcellularLocation>
</comment>